<accession>A0AAV7KXP0</accession>
<sequence length="87" mass="9957">MLSFERRCWRLRMPVLWRPEKAPVSCHRADISAAQGYLGANVLRQEAPRDTPGLFQPTEVVPPAVSAHLPYLGRSSRVLQGYPWDIW</sequence>
<keyword evidence="2" id="KW-1185">Reference proteome</keyword>
<comment type="caution">
    <text evidence="1">The sequence shown here is derived from an EMBL/GenBank/DDBJ whole genome shotgun (WGS) entry which is preliminary data.</text>
</comment>
<dbReference type="EMBL" id="JANPWB010000016">
    <property type="protein sequence ID" value="KAJ1084226.1"/>
    <property type="molecule type" value="Genomic_DNA"/>
</dbReference>
<protein>
    <submittedName>
        <fullName evidence="1">Uncharacterized protein</fullName>
    </submittedName>
</protein>
<gene>
    <name evidence="1" type="ORF">NDU88_004378</name>
</gene>
<evidence type="ECO:0000313" key="2">
    <source>
        <dbReference type="Proteomes" id="UP001066276"/>
    </source>
</evidence>
<reference evidence="1" key="1">
    <citation type="journal article" date="2022" name="bioRxiv">
        <title>Sequencing and chromosome-scale assembly of the giantPleurodeles waltlgenome.</title>
        <authorList>
            <person name="Brown T."/>
            <person name="Elewa A."/>
            <person name="Iarovenko S."/>
            <person name="Subramanian E."/>
            <person name="Araus A.J."/>
            <person name="Petzold A."/>
            <person name="Susuki M."/>
            <person name="Suzuki K.-i.T."/>
            <person name="Hayashi T."/>
            <person name="Toyoda A."/>
            <person name="Oliveira C."/>
            <person name="Osipova E."/>
            <person name="Leigh N.D."/>
            <person name="Simon A."/>
            <person name="Yun M.H."/>
        </authorList>
    </citation>
    <scope>NUCLEOTIDE SEQUENCE</scope>
    <source>
        <strain evidence="1">20211129_DDA</strain>
        <tissue evidence="1">Liver</tissue>
    </source>
</reference>
<name>A0AAV7KXP0_PLEWA</name>
<dbReference type="AlphaFoldDB" id="A0AAV7KXP0"/>
<proteinExistence type="predicted"/>
<dbReference type="Proteomes" id="UP001066276">
    <property type="component" value="Chromosome 12"/>
</dbReference>
<organism evidence="1 2">
    <name type="scientific">Pleurodeles waltl</name>
    <name type="common">Iberian ribbed newt</name>
    <dbReference type="NCBI Taxonomy" id="8319"/>
    <lineage>
        <taxon>Eukaryota</taxon>
        <taxon>Metazoa</taxon>
        <taxon>Chordata</taxon>
        <taxon>Craniata</taxon>
        <taxon>Vertebrata</taxon>
        <taxon>Euteleostomi</taxon>
        <taxon>Amphibia</taxon>
        <taxon>Batrachia</taxon>
        <taxon>Caudata</taxon>
        <taxon>Salamandroidea</taxon>
        <taxon>Salamandridae</taxon>
        <taxon>Pleurodelinae</taxon>
        <taxon>Pleurodeles</taxon>
    </lineage>
</organism>
<evidence type="ECO:0000313" key="1">
    <source>
        <dbReference type="EMBL" id="KAJ1084226.1"/>
    </source>
</evidence>